<evidence type="ECO:0000313" key="2">
    <source>
        <dbReference type="EMBL" id="GFN92792.1"/>
    </source>
</evidence>
<keyword evidence="3" id="KW-1185">Reference proteome</keyword>
<accession>A0AAV3ZDI1</accession>
<proteinExistence type="predicted"/>
<feature type="compositionally biased region" description="Basic and acidic residues" evidence="1">
    <location>
        <begin position="63"/>
        <end position="79"/>
    </location>
</feature>
<protein>
    <submittedName>
        <fullName evidence="2">Uncharacterized protein</fullName>
    </submittedName>
</protein>
<feature type="region of interest" description="Disordered" evidence="1">
    <location>
        <begin position="45"/>
        <end position="91"/>
    </location>
</feature>
<organism evidence="2 3">
    <name type="scientific">Plakobranchus ocellatus</name>
    <dbReference type="NCBI Taxonomy" id="259542"/>
    <lineage>
        <taxon>Eukaryota</taxon>
        <taxon>Metazoa</taxon>
        <taxon>Spiralia</taxon>
        <taxon>Lophotrochozoa</taxon>
        <taxon>Mollusca</taxon>
        <taxon>Gastropoda</taxon>
        <taxon>Heterobranchia</taxon>
        <taxon>Euthyneura</taxon>
        <taxon>Panpulmonata</taxon>
        <taxon>Sacoglossa</taxon>
        <taxon>Placobranchoidea</taxon>
        <taxon>Plakobranchidae</taxon>
        <taxon>Plakobranchus</taxon>
    </lineage>
</organism>
<evidence type="ECO:0000313" key="3">
    <source>
        <dbReference type="Proteomes" id="UP000735302"/>
    </source>
</evidence>
<dbReference type="Proteomes" id="UP000735302">
    <property type="component" value="Unassembled WGS sequence"/>
</dbReference>
<evidence type="ECO:0000256" key="1">
    <source>
        <dbReference type="SAM" id="MobiDB-lite"/>
    </source>
</evidence>
<dbReference type="AlphaFoldDB" id="A0AAV3ZDI1"/>
<gene>
    <name evidence="2" type="ORF">PoB_001929800</name>
</gene>
<reference evidence="2 3" key="1">
    <citation type="journal article" date="2021" name="Elife">
        <title>Chloroplast acquisition without the gene transfer in kleptoplastic sea slugs, Plakobranchus ocellatus.</title>
        <authorList>
            <person name="Maeda T."/>
            <person name="Takahashi S."/>
            <person name="Yoshida T."/>
            <person name="Shimamura S."/>
            <person name="Takaki Y."/>
            <person name="Nagai Y."/>
            <person name="Toyoda A."/>
            <person name="Suzuki Y."/>
            <person name="Arimoto A."/>
            <person name="Ishii H."/>
            <person name="Satoh N."/>
            <person name="Nishiyama T."/>
            <person name="Hasebe M."/>
            <person name="Maruyama T."/>
            <person name="Minagawa J."/>
            <person name="Obokata J."/>
            <person name="Shigenobu S."/>
        </authorList>
    </citation>
    <scope>NUCLEOTIDE SEQUENCE [LARGE SCALE GENOMIC DNA]</scope>
</reference>
<comment type="caution">
    <text evidence="2">The sequence shown here is derived from an EMBL/GenBank/DDBJ whole genome shotgun (WGS) entry which is preliminary data.</text>
</comment>
<dbReference type="EMBL" id="BLXT01002298">
    <property type="protein sequence ID" value="GFN92792.1"/>
    <property type="molecule type" value="Genomic_DNA"/>
</dbReference>
<name>A0AAV3ZDI1_9GAST</name>
<sequence length="91" mass="10405">MEGVVNYKLLQARTRPHLLGVSETAHRALVACECIPYQHRHTNLGDADKQQQQPIALARRARSSAEGREIQKEKMEGRKNVMAVQRMLEQQ</sequence>